<keyword evidence="7" id="KW-1185">Reference proteome</keyword>
<keyword evidence="4" id="KW-0539">Nucleus</keyword>
<comment type="caution">
    <text evidence="6">The sequence shown here is derived from an EMBL/GenBank/DDBJ whole genome shotgun (WGS) entry which is preliminary data.</text>
</comment>
<reference evidence="6" key="1">
    <citation type="submission" date="2022-08" db="EMBL/GenBank/DDBJ databases">
        <title>A Global Phylogenomic Analysis of the Shiitake Genus Lentinula.</title>
        <authorList>
            <consortium name="DOE Joint Genome Institute"/>
            <person name="Sierra-Patev S."/>
            <person name="Min B."/>
            <person name="Naranjo-Ortiz M."/>
            <person name="Looney B."/>
            <person name="Konkel Z."/>
            <person name="Slot J.C."/>
            <person name="Sakamoto Y."/>
            <person name="Steenwyk J.L."/>
            <person name="Rokas A."/>
            <person name="Carro J."/>
            <person name="Camarero S."/>
            <person name="Ferreira P."/>
            <person name="Molpeceres G."/>
            <person name="Ruiz-Duenas F.J."/>
            <person name="Serrano A."/>
            <person name="Henrissat B."/>
            <person name="Drula E."/>
            <person name="Hughes K.W."/>
            <person name="Mata J.L."/>
            <person name="Ishikawa N.K."/>
            <person name="Vargas-Isla R."/>
            <person name="Ushijima S."/>
            <person name="Smith C.A."/>
            <person name="Ahrendt S."/>
            <person name="Andreopoulos W."/>
            <person name="He G."/>
            <person name="Labutti K."/>
            <person name="Lipzen A."/>
            <person name="Ng V."/>
            <person name="Riley R."/>
            <person name="Sandor L."/>
            <person name="Barry K."/>
            <person name="Martinez A.T."/>
            <person name="Xiao Y."/>
            <person name="Gibbons J.G."/>
            <person name="Terashima K."/>
            <person name="Grigoriev I.V."/>
            <person name="Hibbett D.S."/>
        </authorList>
    </citation>
    <scope>NUCLEOTIDE SEQUENCE</scope>
    <source>
        <strain evidence="6">JLM2183</strain>
    </source>
</reference>
<dbReference type="Proteomes" id="UP001150266">
    <property type="component" value="Unassembled WGS sequence"/>
</dbReference>
<dbReference type="GO" id="GO:0005634">
    <property type="term" value="C:nucleus"/>
    <property type="evidence" value="ECO:0007669"/>
    <property type="project" value="UniProtKB-SubCell"/>
</dbReference>
<sequence>MRKKKAPRRIEWAEGPVEHYCHQCRTKTFRLFMDCASEGCNMKYCVKCVNTRYPTVLSFDETRDDFYCFRCTDTCNCDICCGKRGETYISSRGPSKLTTTFKPAHLVSCRSGKIMTSTKLPPLTVDTQISQPMVYWGAIYNCGGEVIAKGYVTSAGDDDVIFARPLPPKSRVFIGEVQADWGLGS</sequence>
<keyword evidence="2" id="KW-0805">Transcription regulation</keyword>
<evidence type="ECO:0000313" key="7">
    <source>
        <dbReference type="Proteomes" id="UP001150266"/>
    </source>
</evidence>
<evidence type="ECO:0000313" key="6">
    <source>
        <dbReference type="EMBL" id="KAJ4469270.1"/>
    </source>
</evidence>
<accession>A0A9W9DGE4</accession>
<evidence type="ECO:0000256" key="4">
    <source>
        <dbReference type="ARBA" id="ARBA00023242"/>
    </source>
</evidence>
<comment type="subcellular location">
    <subcellularLocation>
        <location evidence="1">Nucleus</location>
    </subcellularLocation>
</comment>
<evidence type="ECO:0000256" key="3">
    <source>
        <dbReference type="ARBA" id="ARBA00023163"/>
    </source>
</evidence>
<proteinExistence type="predicted"/>
<dbReference type="EMBL" id="JAOTPV010000033">
    <property type="protein sequence ID" value="KAJ4469270.1"/>
    <property type="molecule type" value="Genomic_DNA"/>
</dbReference>
<feature type="non-terminal residue" evidence="6">
    <location>
        <position position="1"/>
    </location>
</feature>
<evidence type="ECO:0000256" key="2">
    <source>
        <dbReference type="ARBA" id="ARBA00023015"/>
    </source>
</evidence>
<dbReference type="OrthoDB" id="298344at2759"/>
<organism evidence="6 7">
    <name type="scientific">Lentinula aciculospora</name>
    <dbReference type="NCBI Taxonomy" id="153920"/>
    <lineage>
        <taxon>Eukaryota</taxon>
        <taxon>Fungi</taxon>
        <taxon>Dikarya</taxon>
        <taxon>Basidiomycota</taxon>
        <taxon>Agaricomycotina</taxon>
        <taxon>Agaricomycetes</taxon>
        <taxon>Agaricomycetidae</taxon>
        <taxon>Agaricales</taxon>
        <taxon>Marasmiineae</taxon>
        <taxon>Omphalotaceae</taxon>
        <taxon>Lentinula</taxon>
    </lineage>
</organism>
<evidence type="ECO:0000256" key="1">
    <source>
        <dbReference type="ARBA" id="ARBA00004123"/>
    </source>
</evidence>
<dbReference type="Pfam" id="PF10497">
    <property type="entry name" value="zf-4CXXC_R1"/>
    <property type="match status" value="1"/>
</dbReference>
<keyword evidence="3" id="KW-0804">Transcription</keyword>
<feature type="domain" description="Zinc-finger" evidence="5">
    <location>
        <begin position="20"/>
        <end position="87"/>
    </location>
</feature>
<evidence type="ECO:0000259" key="5">
    <source>
        <dbReference type="Pfam" id="PF10497"/>
    </source>
</evidence>
<dbReference type="InterPro" id="IPR018866">
    <property type="entry name" value="Znf-4CXXC_R1"/>
</dbReference>
<name>A0A9W9DGE4_9AGAR</name>
<protein>
    <recommendedName>
        <fullName evidence="5">Zinc-finger domain-containing protein</fullName>
    </recommendedName>
</protein>
<gene>
    <name evidence="6" type="ORF">J3R30DRAFT_3304174</name>
</gene>
<dbReference type="AlphaFoldDB" id="A0A9W9DGE4"/>